<dbReference type="Proteomes" id="UP001150238">
    <property type="component" value="Unassembled WGS sequence"/>
</dbReference>
<dbReference type="Gene3D" id="2.60.120.330">
    <property type="entry name" value="B-lactam Antibiotic, Isopenicillin N Synthase, Chain"/>
    <property type="match status" value="1"/>
</dbReference>
<evidence type="ECO:0000313" key="2">
    <source>
        <dbReference type="Proteomes" id="UP001150238"/>
    </source>
</evidence>
<comment type="caution">
    <text evidence="1">The sequence shown here is derived from an EMBL/GenBank/DDBJ whole genome shotgun (WGS) entry which is preliminary data.</text>
</comment>
<reference evidence="1" key="1">
    <citation type="submission" date="2022-08" db="EMBL/GenBank/DDBJ databases">
        <authorList>
            <consortium name="DOE Joint Genome Institute"/>
            <person name="Min B."/>
            <person name="Riley R."/>
            <person name="Sierra-Patev S."/>
            <person name="Naranjo-Ortiz M."/>
            <person name="Looney B."/>
            <person name="Konkel Z."/>
            <person name="Slot J.C."/>
            <person name="Sakamoto Y."/>
            <person name="Steenwyk J.L."/>
            <person name="Rokas A."/>
            <person name="Carro J."/>
            <person name="Camarero S."/>
            <person name="Ferreira P."/>
            <person name="Molpeceres G."/>
            <person name="Ruiz-Duenas F.J."/>
            <person name="Serrano A."/>
            <person name="Henrissat B."/>
            <person name="Drula E."/>
            <person name="Hughes K.W."/>
            <person name="Mata J.L."/>
            <person name="Ishikawa N.K."/>
            <person name="Vargas-Isla R."/>
            <person name="Ushijima S."/>
            <person name="Smith C.A."/>
            <person name="Ahrendt S."/>
            <person name="Andreopoulos W."/>
            <person name="He G."/>
            <person name="Labutti K."/>
            <person name="Lipzen A."/>
            <person name="Ng V."/>
            <person name="Sandor L."/>
            <person name="Barry K."/>
            <person name="Martinez A.T."/>
            <person name="Xiao Y."/>
            <person name="Gibbons J.G."/>
            <person name="Terashima K."/>
            <person name="Hibbett D.S."/>
            <person name="Grigoriev I.V."/>
        </authorList>
    </citation>
    <scope>NUCLEOTIDE SEQUENCE</scope>
    <source>
        <strain evidence="1">Sp2 HRB7682 ss15</strain>
    </source>
</reference>
<dbReference type="SUPFAM" id="SSF51197">
    <property type="entry name" value="Clavaminate synthase-like"/>
    <property type="match status" value="1"/>
</dbReference>
<name>A0A9W8ZRD3_9AGAR</name>
<protein>
    <submittedName>
        <fullName evidence="1">Uncharacterized protein</fullName>
    </submittedName>
</protein>
<sequence length="80" mass="8471">DFFLGYHEANGNQLRLLHYPGAPTSVFESGERGKIGAHMDFGTGTLLFQDDCGGLEVETPSQPVALMHVPPVPSCAVGEG</sequence>
<gene>
    <name evidence="1" type="ORF">C8J55DRAFT_443551</name>
</gene>
<accession>A0A9W8ZRD3</accession>
<dbReference type="InterPro" id="IPR027443">
    <property type="entry name" value="IPNS-like_sf"/>
</dbReference>
<organism evidence="1 2">
    <name type="scientific">Lentinula lateritia</name>
    <dbReference type="NCBI Taxonomy" id="40482"/>
    <lineage>
        <taxon>Eukaryota</taxon>
        <taxon>Fungi</taxon>
        <taxon>Dikarya</taxon>
        <taxon>Basidiomycota</taxon>
        <taxon>Agaricomycotina</taxon>
        <taxon>Agaricomycetes</taxon>
        <taxon>Agaricomycetidae</taxon>
        <taxon>Agaricales</taxon>
        <taxon>Marasmiineae</taxon>
        <taxon>Omphalotaceae</taxon>
        <taxon>Lentinula</taxon>
    </lineage>
</organism>
<evidence type="ECO:0000313" key="1">
    <source>
        <dbReference type="EMBL" id="KAJ4463634.1"/>
    </source>
</evidence>
<dbReference type="EMBL" id="JANVFS010000068">
    <property type="protein sequence ID" value="KAJ4463634.1"/>
    <property type="molecule type" value="Genomic_DNA"/>
</dbReference>
<feature type="non-terminal residue" evidence="1">
    <location>
        <position position="1"/>
    </location>
</feature>
<dbReference type="AlphaFoldDB" id="A0A9W8ZRD3"/>
<reference evidence="1" key="2">
    <citation type="journal article" date="2023" name="Proc. Natl. Acad. Sci. U.S.A.">
        <title>A global phylogenomic analysis of the shiitake genus Lentinula.</title>
        <authorList>
            <person name="Sierra-Patev S."/>
            <person name="Min B."/>
            <person name="Naranjo-Ortiz M."/>
            <person name="Looney B."/>
            <person name="Konkel Z."/>
            <person name="Slot J.C."/>
            <person name="Sakamoto Y."/>
            <person name="Steenwyk J.L."/>
            <person name="Rokas A."/>
            <person name="Carro J."/>
            <person name="Camarero S."/>
            <person name="Ferreira P."/>
            <person name="Molpeceres G."/>
            <person name="Ruiz-Duenas F.J."/>
            <person name="Serrano A."/>
            <person name="Henrissat B."/>
            <person name="Drula E."/>
            <person name="Hughes K.W."/>
            <person name="Mata J.L."/>
            <person name="Ishikawa N.K."/>
            <person name="Vargas-Isla R."/>
            <person name="Ushijima S."/>
            <person name="Smith C.A."/>
            <person name="Donoghue J."/>
            <person name="Ahrendt S."/>
            <person name="Andreopoulos W."/>
            <person name="He G."/>
            <person name="LaButti K."/>
            <person name="Lipzen A."/>
            <person name="Ng V."/>
            <person name="Riley R."/>
            <person name="Sandor L."/>
            <person name="Barry K."/>
            <person name="Martinez A.T."/>
            <person name="Xiao Y."/>
            <person name="Gibbons J.G."/>
            <person name="Terashima K."/>
            <person name="Grigoriev I.V."/>
            <person name="Hibbett D."/>
        </authorList>
    </citation>
    <scope>NUCLEOTIDE SEQUENCE</scope>
    <source>
        <strain evidence="1">Sp2 HRB7682 ss15</strain>
    </source>
</reference>
<proteinExistence type="predicted"/>